<dbReference type="STRING" id="1353537.TP2_17805"/>
<dbReference type="Proteomes" id="UP000027432">
    <property type="component" value="Unassembled WGS sequence"/>
</dbReference>
<accession>A0A074J7F9</accession>
<name>A0A074J7F9_9RHOB</name>
<dbReference type="RefSeq" id="WP_038076379.1">
    <property type="nucleotide sequence ID" value="NZ_AUND01000015.1"/>
</dbReference>
<reference evidence="1 2" key="1">
    <citation type="submission" date="2013-07" db="EMBL/GenBank/DDBJ databases">
        <title>Thioclava pacifica DSM 10166 Genome Sequencing.</title>
        <authorList>
            <person name="Lai Q."/>
            <person name="Shao Z."/>
        </authorList>
    </citation>
    <scope>NUCLEOTIDE SEQUENCE [LARGE SCALE GENOMIC DNA]</scope>
    <source>
        <strain evidence="1 2">DSM 10166</strain>
    </source>
</reference>
<dbReference type="InterPro" id="IPR045738">
    <property type="entry name" value="DUF6088"/>
</dbReference>
<evidence type="ECO:0000313" key="2">
    <source>
        <dbReference type="Proteomes" id="UP000027432"/>
    </source>
</evidence>
<proteinExistence type="predicted"/>
<dbReference type="Pfam" id="PF19570">
    <property type="entry name" value="DUF6088"/>
    <property type="match status" value="1"/>
</dbReference>
<dbReference type="EMBL" id="AUND01000015">
    <property type="protein sequence ID" value="KEO53446.1"/>
    <property type="molecule type" value="Genomic_DNA"/>
</dbReference>
<dbReference type="eggNOG" id="COG5340">
    <property type="taxonomic scope" value="Bacteria"/>
</dbReference>
<dbReference type="OrthoDB" id="583588at2"/>
<sequence length="198" mass="21582">MQTTSQAIMAYAEALPEGATLSARELLHLGERAAVDQALSRLVRRGELMRVKRGLFAQPVKTRFGTRAPSVEAVVEHIAKSTGERVSQSGASAANLLGISTQNPSRQVFWTSGPSRHLKLGAQSVELKHVPSWQLRAPNSRAGHAFRALAYFGKSEAAHALRRIKATLNEEEQRELLSFRASAPTWMAKELSALASSQ</sequence>
<comment type="caution">
    <text evidence="1">The sequence shown here is derived from an EMBL/GenBank/DDBJ whole genome shotgun (WGS) entry which is preliminary data.</text>
</comment>
<protein>
    <recommendedName>
        <fullName evidence="3">Transcriptional regulator, AbiEi antitoxin, Type IV TA system</fullName>
    </recommendedName>
</protein>
<dbReference type="AlphaFoldDB" id="A0A074J7F9"/>
<gene>
    <name evidence="1" type="ORF">TP2_17805</name>
</gene>
<evidence type="ECO:0008006" key="3">
    <source>
        <dbReference type="Google" id="ProtNLM"/>
    </source>
</evidence>
<evidence type="ECO:0000313" key="1">
    <source>
        <dbReference type="EMBL" id="KEO53446.1"/>
    </source>
</evidence>
<organism evidence="1 2">
    <name type="scientific">Thioclava pacifica DSM 10166</name>
    <dbReference type="NCBI Taxonomy" id="1353537"/>
    <lineage>
        <taxon>Bacteria</taxon>
        <taxon>Pseudomonadati</taxon>
        <taxon>Pseudomonadota</taxon>
        <taxon>Alphaproteobacteria</taxon>
        <taxon>Rhodobacterales</taxon>
        <taxon>Paracoccaceae</taxon>
        <taxon>Thioclava</taxon>
    </lineage>
</organism>
<keyword evidence="2" id="KW-1185">Reference proteome</keyword>